<dbReference type="InterPro" id="IPR015633">
    <property type="entry name" value="E2F"/>
</dbReference>
<dbReference type="PANTHER" id="PTHR12081:SF40">
    <property type="entry name" value="TRANSCRIPTION FACTOR E2F8"/>
    <property type="match status" value="1"/>
</dbReference>
<dbReference type="SMART" id="SM01372">
    <property type="entry name" value="E2F_TDP"/>
    <property type="match status" value="2"/>
</dbReference>
<evidence type="ECO:0000256" key="1">
    <source>
        <dbReference type="ARBA" id="ARBA00004123"/>
    </source>
</evidence>
<dbReference type="Pfam" id="PF02319">
    <property type="entry name" value="WHD_E2F_TDP"/>
    <property type="match status" value="2"/>
</dbReference>
<dbReference type="Gene3D" id="1.10.10.10">
    <property type="entry name" value="Winged helix-like DNA-binding domain superfamily/Winged helix DNA-binding domain"/>
    <property type="match status" value="2"/>
</dbReference>
<evidence type="ECO:0000256" key="8">
    <source>
        <dbReference type="ARBA" id="ARBA00023242"/>
    </source>
</evidence>
<evidence type="ECO:0000259" key="13">
    <source>
        <dbReference type="SMART" id="SM01372"/>
    </source>
</evidence>
<keyword evidence="15" id="KW-1185">Reference proteome</keyword>
<dbReference type="PANTHER" id="PTHR12081">
    <property type="entry name" value="TRANSCRIPTION FACTOR E2F"/>
    <property type="match status" value="1"/>
</dbReference>
<gene>
    <name evidence="14" type="ORF">JD844_021629</name>
</gene>
<evidence type="ECO:0000256" key="10">
    <source>
        <dbReference type="ARBA" id="ARBA00039673"/>
    </source>
</evidence>
<evidence type="ECO:0000256" key="6">
    <source>
        <dbReference type="ARBA" id="ARBA00023159"/>
    </source>
</evidence>
<keyword evidence="5 11" id="KW-0238">DNA-binding</keyword>
<evidence type="ECO:0000256" key="9">
    <source>
        <dbReference type="ARBA" id="ARBA00023306"/>
    </source>
</evidence>
<sequence>MNTEEKENQSFEAHERTVKTPLKQMTTSSSFLAEIQPAASGHLTTPPKPNEVSSRDPWTPTANLKMLISAASPEIRNREHEKKLSDNRSESFEAIYLAFSLVFLQEHLSGDEYEKSQPSRKDKSLGLLCHKFLARYPCYPNLSENNEICLDEIAEELNVERRRIYDIMNVLESLHMVSRLAKNKYSWHGCHNLKKTLQILKKVAEENKYTHQIELIKKRELEQESKEDGQKTELMAKQVRPNDHTDIFFVELPGMEFRAASVNSRKDRSLRVMSQKFVMLFLVSSPQVVSLDVAAKMLIGEDHMEYLDKSKVKTKIRRLYDIANVLSSLELIQKVHVTEEKGRKPAFKWTGPDIFSDIQGAQPVLTPAMMASSYPVKEESSRNNCSKELFPTRSKQGFTRHPSLIKTAKTTQSDWRKIHSAPSSPIKKNTSQIVSTFPSKMAQLAAICKQQLDEQSRDFKKMKMKVEHSTLPGPLCAPPDISKPFLLPSRAEILPLIPSSVSPTVLTPVCSSVSYAVYLQPSQTQIVTAYNPSLSVQSVPCTNVIGTKSPEEASSQLIPGKKFIKDSDSNLAAGDANAEDQNTGLAMEQECKKDDLMSGKCFKRCKSVPKDSPIKKCKNEELELQDGLKTQLPSGYLIPLPQFAKLLSETTFSNNEKTESCVGQKTYGSPIADGVPVTSDSRTAHFPTLHLTPLNLMTPSSLVAVPVVNGPAITSSHASPVQASNSSLLNFMLQHVGLIPASVQVSGNHVFGSALVSQQDECVTPVPQIVSVKQVKALHNVLPKFSSEVNGKSIPTTPLKLTTLSPAPRDSQKVSGSVSPCESTLFPGFCSTTCESVEISKEELVIQQRELDMSTEDNNV</sequence>
<organism evidence="14 15">
    <name type="scientific">Phrynosoma platyrhinos</name>
    <name type="common">Desert horned lizard</name>
    <dbReference type="NCBI Taxonomy" id="52577"/>
    <lineage>
        <taxon>Eukaryota</taxon>
        <taxon>Metazoa</taxon>
        <taxon>Chordata</taxon>
        <taxon>Craniata</taxon>
        <taxon>Vertebrata</taxon>
        <taxon>Euteleostomi</taxon>
        <taxon>Lepidosauria</taxon>
        <taxon>Squamata</taxon>
        <taxon>Bifurcata</taxon>
        <taxon>Unidentata</taxon>
        <taxon>Episquamata</taxon>
        <taxon>Toxicofera</taxon>
        <taxon>Iguania</taxon>
        <taxon>Phrynosomatidae</taxon>
        <taxon>Phrynosomatinae</taxon>
        <taxon>Phrynosoma</taxon>
    </lineage>
</organism>
<dbReference type="SUPFAM" id="SSF46785">
    <property type="entry name" value="Winged helix' DNA-binding domain"/>
    <property type="match status" value="2"/>
</dbReference>
<keyword evidence="9" id="KW-0131">Cell cycle</keyword>
<comment type="similarity">
    <text evidence="2 11">Belongs to the E2F/DP family.</text>
</comment>
<evidence type="ECO:0000256" key="12">
    <source>
        <dbReference type="SAM" id="MobiDB-lite"/>
    </source>
</evidence>
<feature type="compositionally biased region" description="Basic and acidic residues" evidence="12">
    <location>
        <begin position="1"/>
        <end position="18"/>
    </location>
</feature>
<comment type="subcellular location">
    <subcellularLocation>
        <location evidence="1 11">Nucleus</location>
    </subcellularLocation>
</comment>
<dbReference type="InterPro" id="IPR003316">
    <property type="entry name" value="E2F_WHTH_DNA-bd_dom"/>
</dbReference>
<keyword evidence="4 11" id="KW-0805">Transcription regulation</keyword>
<comment type="caution">
    <text evidence="14">The sequence shown here is derived from an EMBL/GenBank/DDBJ whole genome shotgun (WGS) entry which is preliminary data.</text>
</comment>
<evidence type="ECO:0000313" key="15">
    <source>
        <dbReference type="Proteomes" id="UP000826234"/>
    </source>
</evidence>
<evidence type="ECO:0000256" key="5">
    <source>
        <dbReference type="ARBA" id="ARBA00023125"/>
    </source>
</evidence>
<evidence type="ECO:0000256" key="4">
    <source>
        <dbReference type="ARBA" id="ARBA00023015"/>
    </source>
</evidence>
<proteinExistence type="inferred from homology"/>
<evidence type="ECO:0000313" key="14">
    <source>
        <dbReference type="EMBL" id="KAH0620826.1"/>
    </source>
</evidence>
<feature type="region of interest" description="Disordered" evidence="12">
    <location>
        <begin position="1"/>
        <end position="59"/>
    </location>
</feature>
<feature type="domain" description="E2F/DP family winged-helix DNA-binding" evidence="13">
    <location>
        <begin position="120"/>
        <end position="189"/>
    </location>
</feature>
<name>A0ABQ7SU24_PHRPL</name>
<evidence type="ECO:0000256" key="3">
    <source>
        <dbReference type="ARBA" id="ARBA00022491"/>
    </source>
</evidence>
<keyword evidence="3" id="KW-0678">Repressor</keyword>
<dbReference type="Proteomes" id="UP000826234">
    <property type="component" value="Unassembled WGS sequence"/>
</dbReference>
<keyword evidence="7 11" id="KW-0804">Transcription</keyword>
<dbReference type="InterPro" id="IPR036388">
    <property type="entry name" value="WH-like_DNA-bd_sf"/>
</dbReference>
<reference evidence="14 15" key="1">
    <citation type="journal article" date="2022" name="Gigascience">
        <title>A chromosome-level genome assembly and annotation of the desert horned lizard, Phrynosoma platyrhinos, provides insight into chromosomal rearrangements among reptiles.</title>
        <authorList>
            <person name="Koochekian N."/>
            <person name="Ascanio A."/>
            <person name="Farleigh K."/>
            <person name="Card D.C."/>
            <person name="Schield D.R."/>
            <person name="Castoe T.A."/>
            <person name="Jezkova T."/>
        </authorList>
    </citation>
    <scope>NUCLEOTIDE SEQUENCE [LARGE SCALE GENOMIC DNA]</scope>
    <source>
        <strain evidence="14">NK-2021</strain>
    </source>
</reference>
<evidence type="ECO:0000256" key="11">
    <source>
        <dbReference type="RuleBase" id="RU003796"/>
    </source>
</evidence>
<keyword evidence="6" id="KW-0010">Activator</keyword>
<accession>A0ABQ7SU24</accession>
<protein>
    <recommendedName>
        <fullName evidence="10">Transcription factor E2F8</fullName>
    </recommendedName>
</protein>
<evidence type="ECO:0000256" key="7">
    <source>
        <dbReference type="ARBA" id="ARBA00023163"/>
    </source>
</evidence>
<evidence type="ECO:0000256" key="2">
    <source>
        <dbReference type="ARBA" id="ARBA00010940"/>
    </source>
</evidence>
<dbReference type="InterPro" id="IPR036390">
    <property type="entry name" value="WH_DNA-bd_sf"/>
</dbReference>
<feature type="domain" description="E2F/DP family winged-helix DNA-binding" evidence="13">
    <location>
        <begin position="265"/>
        <end position="351"/>
    </location>
</feature>
<keyword evidence="8 11" id="KW-0539">Nucleus</keyword>
<dbReference type="EMBL" id="JAIPUX010003289">
    <property type="protein sequence ID" value="KAH0620826.1"/>
    <property type="molecule type" value="Genomic_DNA"/>
</dbReference>